<protein>
    <recommendedName>
        <fullName evidence="10">PBZ-type domain-containing protein</fullName>
    </recommendedName>
</protein>
<feature type="compositionally biased region" description="Polar residues" evidence="9">
    <location>
        <begin position="66"/>
        <end position="75"/>
    </location>
</feature>
<proteinExistence type="inferred from homology"/>
<dbReference type="Pfam" id="PF06087">
    <property type="entry name" value="Tyr-DNA_phospho"/>
    <property type="match status" value="1"/>
</dbReference>
<comment type="subcellular location">
    <subcellularLocation>
        <location evidence="1">Nucleus</location>
    </subcellularLocation>
</comment>
<evidence type="ECO:0000256" key="1">
    <source>
        <dbReference type="ARBA" id="ARBA00004123"/>
    </source>
</evidence>
<comment type="similarity">
    <text evidence="2">Belongs to the tyrosyl-DNA phosphodiesterase family.</text>
</comment>
<keyword evidence="4" id="KW-0227">DNA damage</keyword>
<evidence type="ECO:0000259" key="10">
    <source>
        <dbReference type="Pfam" id="PF10283"/>
    </source>
</evidence>
<organism evidence="11 12">
    <name type="scientific">Porites lobata</name>
    <dbReference type="NCBI Taxonomy" id="104759"/>
    <lineage>
        <taxon>Eukaryota</taxon>
        <taxon>Metazoa</taxon>
        <taxon>Cnidaria</taxon>
        <taxon>Anthozoa</taxon>
        <taxon>Hexacorallia</taxon>
        <taxon>Scleractinia</taxon>
        <taxon>Fungiina</taxon>
        <taxon>Poritidae</taxon>
        <taxon>Porites</taxon>
    </lineage>
</organism>
<dbReference type="PANTHER" id="PTHR12415:SF0">
    <property type="entry name" value="TYROSYL-DNA PHOSPHODIESTERASE 1"/>
    <property type="match status" value="1"/>
</dbReference>
<accession>A0ABN8P808</accession>
<keyword evidence="12" id="KW-1185">Reference proteome</keyword>
<evidence type="ECO:0000256" key="4">
    <source>
        <dbReference type="ARBA" id="ARBA00022763"/>
    </source>
</evidence>
<reference evidence="11 12" key="1">
    <citation type="submission" date="2022-05" db="EMBL/GenBank/DDBJ databases">
        <authorList>
            <consortium name="Genoscope - CEA"/>
            <person name="William W."/>
        </authorList>
    </citation>
    <scope>NUCLEOTIDE SEQUENCE [LARGE SCALE GENOMIC DNA]</scope>
</reference>
<evidence type="ECO:0000313" key="11">
    <source>
        <dbReference type="EMBL" id="CAH3137215.1"/>
    </source>
</evidence>
<dbReference type="PANTHER" id="PTHR12415">
    <property type="entry name" value="TYROSYL-DNA PHOSPHODIESTERASE 1"/>
    <property type="match status" value="1"/>
</dbReference>
<evidence type="ECO:0000256" key="9">
    <source>
        <dbReference type="SAM" id="MobiDB-lite"/>
    </source>
</evidence>
<dbReference type="Proteomes" id="UP001159405">
    <property type="component" value="Unassembled WGS sequence"/>
</dbReference>
<keyword evidence="8" id="KW-0539">Nucleus</keyword>
<dbReference type="Gene3D" id="3.30.870.10">
    <property type="entry name" value="Endonuclease Chain A"/>
    <property type="match status" value="2"/>
</dbReference>
<dbReference type="CDD" id="cd09195">
    <property type="entry name" value="PLDc_mTdp1_2"/>
    <property type="match status" value="1"/>
</dbReference>
<keyword evidence="5" id="KW-0378">Hydrolase</keyword>
<evidence type="ECO:0000256" key="3">
    <source>
        <dbReference type="ARBA" id="ARBA00022722"/>
    </source>
</evidence>
<gene>
    <name evidence="11" type="ORF">PLOB_00038885</name>
</gene>
<evidence type="ECO:0000256" key="2">
    <source>
        <dbReference type="ARBA" id="ARBA00010205"/>
    </source>
</evidence>
<evidence type="ECO:0000313" key="12">
    <source>
        <dbReference type="Proteomes" id="UP001159405"/>
    </source>
</evidence>
<keyword evidence="3" id="KW-0540">Nuclease</keyword>
<evidence type="ECO:0000256" key="7">
    <source>
        <dbReference type="ARBA" id="ARBA00023204"/>
    </source>
</evidence>
<feature type="region of interest" description="Disordered" evidence="9">
    <location>
        <begin position="32"/>
        <end position="75"/>
    </location>
</feature>
<evidence type="ECO:0000256" key="8">
    <source>
        <dbReference type="ARBA" id="ARBA00023242"/>
    </source>
</evidence>
<feature type="domain" description="PBZ-type" evidence="10">
    <location>
        <begin position="12"/>
        <end position="36"/>
    </location>
</feature>
<sequence length="524" mass="59213">MNKKGPQESDTRPLCKYGTACYRKNPAHFQEYRHPGYDSDTDDEEVQKSPPAKRKRLENSPAACEPSTSSASSNTTDMERCNIFPIMRSCCIKGYLLLFNVTFLLFTDILSSQMGDLEASAQFNYMFDIPWLIEQYPEAKRSKPLLIVHGNQRETSANIRREAEPYPNIKLFGARLEAFGTHHSKMMFLLYKEGLRVVITTANLISMDWDQKTQGVWMSPLFPKVSSSSTKSTPTNFKEDLLDYLSAYGGNSLDEWKKHIREHDMSSASVRLIASVPGRHTGLNKTKWGHLKLRKVLHQYGPVADDISAKWPVIGQFSSIGSLGNDKDRWLCAEWLQSLSTCSGSMMSKPPLRLIFPTVDVVRNSLEGYPAGGSLPYSSSTAAKQPYLTNFLCSWKSRSCGRTRASPHIKTYTRASPDWTQVAWFLMTSANLSKAAWGTLEKNGQQLMIRSYEIGVLFLPKDQDPESKYFLVKGNHGSKTSSASSSLQLPFDVPLSPYTKDERPWMWDVKYNIPDCHGRIWSPS</sequence>
<evidence type="ECO:0000256" key="6">
    <source>
        <dbReference type="ARBA" id="ARBA00022839"/>
    </source>
</evidence>
<dbReference type="InterPro" id="IPR019406">
    <property type="entry name" value="APLF_PBZ"/>
</dbReference>
<dbReference type="InterPro" id="IPR010347">
    <property type="entry name" value="Tdp1"/>
</dbReference>
<evidence type="ECO:0000256" key="5">
    <source>
        <dbReference type="ARBA" id="ARBA00022801"/>
    </source>
</evidence>
<comment type="caution">
    <text evidence="11">The sequence shown here is derived from an EMBL/GenBank/DDBJ whole genome shotgun (WGS) entry which is preliminary data.</text>
</comment>
<dbReference type="EMBL" id="CALNXK010000059">
    <property type="protein sequence ID" value="CAH3137215.1"/>
    <property type="molecule type" value="Genomic_DNA"/>
</dbReference>
<keyword evidence="6" id="KW-0269">Exonuclease</keyword>
<keyword evidence="7" id="KW-0234">DNA repair</keyword>
<dbReference type="Pfam" id="PF10283">
    <property type="entry name" value="zf-CCHH"/>
    <property type="match status" value="1"/>
</dbReference>
<dbReference type="SUPFAM" id="SSF56024">
    <property type="entry name" value="Phospholipase D/nuclease"/>
    <property type="match status" value="2"/>
</dbReference>
<name>A0ABN8P808_9CNID</name>